<evidence type="ECO:0000256" key="3">
    <source>
        <dbReference type="ARBA" id="ARBA00022622"/>
    </source>
</evidence>
<keyword evidence="2" id="KW-1003">Cell membrane</keyword>
<name>A0A834Z7Y9_TETSI</name>
<keyword evidence="5" id="KW-0472">Membrane</keyword>
<evidence type="ECO:0000256" key="2">
    <source>
        <dbReference type="ARBA" id="ARBA00022475"/>
    </source>
</evidence>
<dbReference type="GO" id="GO:0005886">
    <property type="term" value="C:plasma membrane"/>
    <property type="evidence" value="ECO:0007669"/>
    <property type="project" value="UniProtKB-SubCell"/>
</dbReference>
<organism evidence="10 11">
    <name type="scientific">Tetracentron sinense</name>
    <name type="common">Spur-leaf</name>
    <dbReference type="NCBI Taxonomy" id="13715"/>
    <lineage>
        <taxon>Eukaryota</taxon>
        <taxon>Viridiplantae</taxon>
        <taxon>Streptophyta</taxon>
        <taxon>Embryophyta</taxon>
        <taxon>Tracheophyta</taxon>
        <taxon>Spermatophyta</taxon>
        <taxon>Magnoliopsida</taxon>
        <taxon>Trochodendrales</taxon>
        <taxon>Trochodendraceae</taxon>
        <taxon>Tetracentron</taxon>
    </lineage>
</organism>
<feature type="domain" description="X8" evidence="9">
    <location>
        <begin position="31"/>
        <end position="115"/>
    </location>
</feature>
<feature type="signal peptide" evidence="8">
    <location>
        <begin position="1"/>
        <end position="20"/>
    </location>
</feature>
<accession>A0A834Z7Y9</accession>
<keyword evidence="11" id="KW-1185">Reference proteome</keyword>
<dbReference type="GO" id="GO:0009506">
    <property type="term" value="C:plasmodesma"/>
    <property type="evidence" value="ECO:0007669"/>
    <property type="project" value="UniProtKB-ARBA"/>
</dbReference>
<dbReference type="Pfam" id="PF07983">
    <property type="entry name" value="X8"/>
    <property type="match status" value="1"/>
</dbReference>
<gene>
    <name evidence="10" type="ORF">HHK36_013077</name>
</gene>
<evidence type="ECO:0000313" key="11">
    <source>
        <dbReference type="Proteomes" id="UP000655225"/>
    </source>
</evidence>
<dbReference type="AlphaFoldDB" id="A0A834Z7Y9"/>
<evidence type="ECO:0000256" key="7">
    <source>
        <dbReference type="ARBA" id="ARBA00023180"/>
    </source>
</evidence>
<keyword evidence="6" id="KW-1015">Disulfide bond</keyword>
<dbReference type="EMBL" id="JABCRI010000008">
    <property type="protein sequence ID" value="KAF8402125.1"/>
    <property type="molecule type" value="Genomic_DNA"/>
</dbReference>
<sequence>MAVSVVVVVVVVAMVVVVVAEGAGTTSTSTRWCVARSNVSEQELQTALDYACGGGADCAPIQSTGLCYLPNTLQAHASYAFDSFFQRKAMSPGSCDFSGTATVAMSDPSYGSCVYPSSQSSCYTFFFLVLVKFLKIGFKHGRRSNHTGRNHSDNTHYNPKCTNGSNNDDTNLRCWLQVSLEVDLVLTLLTRTCPKTIQMKFDRVEYGDDQVISALHKTVKLLCYKARQLIKSIDIKENEEKEPDKPQPMIIVVIYTVICV</sequence>
<dbReference type="InterPro" id="IPR044788">
    <property type="entry name" value="X8_dom_prot"/>
</dbReference>
<keyword evidence="3" id="KW-0449">Lipoprotein</keyword>
<keyword evidence="7" id="KW-0325">Glycoprotein</keyword>
<comment type="caution">
    <text evidence="10">The sequence shown here is derived from an EMBL/GenBank/DDBJ whole genome shotgun (WGS) entry which is preliminary data.</text>
</comment>
<comment type="subcellular location">
    <subcellularLocation>
        <location evidence="1">Cell membrane</location>
        <topology evidence="1">Lipid-anchor</topology>
        <topology evidence="1">GPI-anchor</topology>
    </subcellularLocation>
</comment>
<evidence type="ECO:0000256" key="4">
    <source>
        <dbReference type="ARBA" id="ARBA00022729"/>
    </source>
</evidence>
<proteinExistence type="predicted"/>
<dbReference type="PANTHER" id="PTHR31044">
    <property type="entry name" value="BETA-1,3 GLUCANASE"/>
    <property type="match status" value="1"/>
</dbReference>
<dbReference type="Gene3D" id="1.20.58.1040">
    <property type="match status" value="1"/>
</dbReference>
<evidence type="ECO:0000256" key="1">
    <source>
        <dbReference type="ARBA" id="ARBA00004609"/>
    </source>
</evidence>
<dbReference type="GO" id="GO:0098552">
    <property type="term" value="C:side of membrane"/>
    <property type="evidence" value="ECO:0007669"/>
    <property type="project" value="UniProtKB-KW"/>
</dbReference>
<dbReference type="Proteomes" id="UP000655225">
    <property type="component" value="Unassembled WGS sequence"/>
</dbReference>
<reference evidence="10 11" key="1">
    <citation type="submission" date="2020-04" db="EMBL/GenBank/DDBJ databases">
        <title>Plant Genome Project.</title>
        <authorList>
            <person name="Zhang R.-G."/>
        </authorList>
    </citation>
    <scope>NUCLEOTIDE SEQUENCE [LARGE SCALE GENOMIC DNA]</scope>
    <source>
        <strain evidence="10">YNK0</strain>
        <tissue evidence="10">Leaf</tissue>
    </source>
</reference>
<evidence type="ECO:0000313" key="10">
    <source>
        <dbReference type="EMBL" id="KAF8402125.1"/>
    </source>
</evidence>
<evidence type="ECO:0000256" key="6">
    <source>
        <dbReference type="ARBA" id="ARBA00023157"/>
    </source>
</evidence>
<keyword evidence="3" id="KW-0336">GPI-anchor</keyword>
<dbReference type="FunFam" id="1.20.58.1040:FF:000001">
    <property type="entry name" value="Glucan endo-1,3-beta-glucosidase 4"/>
    <property type="match status" value="1"/>
</dbReference>
<evidence type="ECO:0000256" key="8">
    <source>
        <dbReference type="SAM" id="SignalP"/>
    </source>
</evidence>
<evidence type="ECO:0000256" key="5">
    <source>
        <dbReference type="ARBA" id="ARBA00023136"/>
    </source>
</evidence>
<evidence type="ECO:0000259" key="9">
    <source>
        <dbReference type="SMART" id="SM00768"/>
    </source>
</evidence>
<keyword evidence="4 8" id="KW-0732">Signal</keyword>
<dbReference type="InterPro" id="IPR012946">
    <property type="entry name" value="X8"/>
</dbReference>
<dbReference type="SMART" id="SM00768">
    <property type="entry name" value="X8"/>
    <property type="match status" value="1"/>
</dbReference>
<dbReference type="PANTHER" id="PTHR31044:SF47">
    <property type="entry name" value="CARBOHYDRATE-BINDING X8 DOMAIN SUPERFAMILY PROTEIN"/>
    <property type="match status" value="1"/>
</dbReference>
<dbReference type="OrthoDB" id="417697at2759"/>
<protein>
    <recommendedName>
        <fullName evidence="9">X8 domain-containing protein</fullName>
    </recommendedName>
</protein>
<feature type="chain" id="PRO_5032828205" description="X8 domain-containing protein" evidence="8">
    <location>
        <begin position="21"/>
        <end position="260"/>
    </location>
</feature>